<name>A0A561U4A6_9PSEU</name>
<accession>A0A561U4A6</accession>
<comment type="caution">
    <text evidence="2">The sequence shown here is derived from an EMBL/GenBank/DDBJ whole genome shotgun (WGS) entry which is preliminary data.</text>
</comment>
<sequence>MVSLSDSGVTFNHDRIRGIPAGEPGDFLSPPYMVA</sequence>
<dbReference type="EMBL" id="VIWX01000004">
    <property type="protein sequence ID" value="TWF94192.1"/>
    <property type="molecule type" value="Genomic_DNA"/>
</dbReference>
<proteinExistence type="predicted"/>
<dbReference type="AlphaFoldDB" id="A0A561U4A6"/>
<evidence type="ECO:0000313" key="3">
    <source>
        <dbReference type="Proteomes" id="UP000316184"/>
    </source>
</evidence>
<feature type="region of interest" description="Disordered" evidence="1">
    <location>
        <begin position="1"/>
        <end position="35"/>
    </location>
</feature>
<protein>
    <submittedName>
        <fullName evidence="2">Uncharacterized protein</fullName>
    </submittedName>
</protein>
<organism evidence="2 3">
    <name type="scientific">Saccharopolyspora dendranthemae</name>
    <dbReference type="NCBI Taxonomy" id="1181886"/>
    <lineage>
        <taxon>Bacteria</taxon>
        <taxon>Bacillati</taxon>
        <taxon>Actinomycetota</taxon>
        <taxon>Actinomycetes</taxon>
        <taxon>Pseudonocardiales</taxon>
        <taxon>Pseudonocardiaceae</taxon>
        <taxon>Saccharopolyspora</taxon>
    </lineage>
</organism>
<dbReference type="Proteomes" id="UP000316184">
    <property type="component" value="Unassembled WGS sequence"/>
</dbReference>
<reference evidence="2 3" key="1">
    <citation type="submission" date="2019-06" db="EMBL/GenBank/DDBJ databases">
        <title>Sequencing the genomes of 1000 actinobacteria strains.</title>
        <authorList>
            <person name="Klenk H.-P."/>
        </authorList>
    </citation>
    <scope>NUCLEOTIDE SEQUENCE [LARGE SCALE GENOMIC DNA]</scope>
    <source>
        <strain evidence="2 3">DSM 46699</strain>
    </source>
</reference>
<gene>
    <name evidence="2" type="ORF">FHU35_14474</name>
</gene>
<keyword evidence="3" id="KW-1185">Reference proteome</keyword>
<evidence type="ECO:0000313" key="2">
    <source>
        <dbReference type="EMBL" id="TWF94192.1"/>
    </source>
</evidence>
<evidence type="ECO:0000256" key="1">
    <source>
        <dbReference type="SAM" id="MobiDB-lite"/>
    </source>
</evidence>
<feature type="compositionally biased region" description="Polar residues" evidence="1">
    <location>
        <begin position="1"/>
        <end position="10"/>
    </location>
</feature>